<keyword evidence="4" id="KW-1185">Reference proteome</keyword>
<gene>
    <name evidence="3" type="ORF">SAMN06265174_101517</name>
</gene>
<feature type="region of interest" description="Disordered" evidence="1">
    <location>
        <begin position="1"/>
        <end position="24"/>
    </location>
</feature>
<proteinExistence type="predicted"/>
<evidence type="ECO:0000256" key="1">
    <source>
        <dbReference type="SAM" id="MobiDB-lite"/>
    </source>
</evidence>
<comment type="caution">
    <text evidence="3">The sequence shown here is derived from an EMBL/GenBank/DDBJ whole genome shotgun (WGS) entry which is preliminary data.</text>
</comment>
<keyword evidence="2" id="KW-0472">Membrane</keyword>
<name>A0ABY1MXQ3_9ACTN</name>
<protein>
    <submittedName>
        <fullName evidence="3">Uncharacterized protein</fullName>
    </submittedName>
</protein>
<organism evidence="3 4">
    <name type="scientific">Dietzia kunjamensis subsp. schimae</name>
    <dbReference type="NCBI Taxonomy" id="498198"/>
    <lineage>
        <taxon>Bacteria</taxon>
        <taxon>Bacillati</taxon>
        <taxon>Actinomycetota</taxon>
        <taxon>Actinomycetes</taxon>
        <taxon>Mycobacteriales</taxon>
        <taxon>Dietziaceae</taxon>
        <taxon>Dietzia</taxon>
    </lineage>
</organism>
<keyword evidence="2" id="KW-1133">Transmembrane helix</keyword>
<dbReference type="Proteomes" id="UP000315460">
    <property type="component" value="Unassembled WGS sequence"/>
</dbReference>
<evidence type="ECO:0000313" key="4">
    <source>
        <dbReference type="Proteomes" id="UP000315460"/>
    </source>
</evidence>
<evidence type="ECO:0000256" key="2">
    <source>
        <dbReference type="SAM" id="Phobius"/>
    </source>
</evidence>
<sequence>MSGLFADSKHTVHDRDPDAASTNSRRLLTQLRRRNYAGDASMWWENWVPVAATGWGAVFVIAPLLVADVLIRALGRLAGKNHRPGPPDSNDVA</sequence>
<feature type="compositionally biased region" description="Basic and acidic residues" evidence="1">
    <location>
        <begin position="7"/>
        <end position="18"/>
    </location>
</feature>
<reference evidence="3 4" key="1">
    <citation type="submission" date="2017-05" db="EMBL/GenBank/DDBJ databases">
        <authorList>
            <person name="Varghese N."/>
            <person name="Submissions S."/>
        </authorList>
    </citation>
    <scope>NUCLEOTIDE SEQUENCE [LARGE SCALE GENOMIC DNA]</scope>
    <source>
        <strain evidence="3 4">DSM 45139</strain>
    </source>
</reference>
<dbReference type="RefSeq" id="WP_154828100.1">
    <property type="nucleotide sequence ID" value="NZ_BAAAQH010000004.1"/>
</dbReference>
<evidence type="ECO:0000313" key="3">
    <source>
        <dbReference type="EMBL" id="SMO41983.1"/>
    </source>
</evidence>
<feature type="transmembrane region" description="Helical" evidence="2">
    <location>
        <begin position="52"/>
        <end position="74"/>
    </location>
</feature>
<keyword evidence="2" id="KW-0812">Transmembrane</keyword>
<accession>A0ABY1MXQ3</accession>
<dbReference type="EMBL" id="FXTG01000001">
    <property type="protein sequence ID" value="SMO41983.1"/>
    <property type="molecule type" value="Genomic_DNA"/>
</dbReference>